<feature type="domain" description="Polyphosphate kinase-2-related" evidence="2">
    <location>
        <begin position="44"/>
        <end position="265"/>
    </location>
</feature>
<dbReference type="InterPro" id="IPR027417">
    <property type="entry name" value="P-loop_NTPase"/>
</dbReference>
<dbReference type="InterPro" id="IPR022488">
    <property type="entry name" value="PPK2-related"/>
</dbReference>
<dbReference type="Proteomes" id="UP000632454">
    <property type="component" value="Unassembled WGS sequence"/>
</dbReference>
<organism evidence="3 4">
    <name type="scientific">Williamsia phyllosphaerae</name>
    <dbReference type="NCBI Taxonomy" id="885042"/>
    <lineage>
        <taxon>Bacteria</taxon>
        <taxon>Bacillati</taxon>
        <taxon>Actinomycetota</taxon>
        <taxon>Actinomycetes</taxon>
        <taxon>Mycobacteriales</taxon>
        <taxon>Nocardiaceae</taxon>
        <taxon>Williamsia</taxon>
    </lineage>
</organism>
<name>A0ABQ1U2E8_9NOCA</name>
<accession>A0ABQ1U2E8</accession>
<feature type="region of interest" description="Disordered" evidence="1">
    <location>
        <begin position="1"/>
        <end position="40"/>
    </location>
</feature>
<evidence type="ECO:0000259" key="2">
    <source>
        <dbReference type="Pfam" id="PF03976"/>
    </source>
</evidence>
<keyword evidence="4" id="KW-1185">Reference proteome</keyword>
<evidence type="ECO:0000256" key="1">
    <source>
        <dbReference type="SAM" id="MobiDB-lite"/>
    </source>
</evidence>
<feature type="compositionally biased region" description="Basic and acidic residues" evidence="1">
    <location>
        <begin position="26"/>
        <end position="40"/>
    </location>
</feature>
<proteinExistence type="predicted"/>
<dbReference type="Pfam" id="PF03976">
    <property type="entry name" value="PPK2"/>
    <property type="match status" value="1"/>
</dbReference>
<comment type="caution">
    <text evidence="3">The sequence shown here is derived from an EMBL/GenBank/DDBJ whole genome shotgun (WGS) entry which is preliminary data.</text>
</comment>
<evidence type="ECO:0000313" key="3">
    <source>
        <dbReference type="EMBL" id="GGF09221.1"/>
    </source>
</evidence>
<dbReference type="PANTHER" id="PTHR34383:SF3">
    <property type="entry name" value="POLYPHOSPHATE:AMP PHOSPHOTRANSFERASE"/>
    <property type="match status" value="1"/>
</dbReference>
<gene>
    <name evidence="3" type="ORF">GCM10007298_01420</name>
</gene>
<dbReference type="Gene3D" id="3.40.50.300">
    <property type="entry name" value="P-loop containing nucleotide triphosphate hydrolases"/>
    <property type="match status" value="1"/>
</dbReference>
<sequence>MASSSDAEPPAAPTTTLRASSMGRLTDVDPRDTPGFDGYKSDGKALLKERGELLAALQERLYAHGRSGDRRSILLVLQGMDTSGKGGIVRHVVGMVDPQGVSHATFGKPTEDELAHDFLWRIRAKLPTPGQIGVFDRSHYEDVLAVRVHDLVPEQEWQKRYDVINEFERELAAEGTTVIKAMLHISPDEQRERLTKRLNRPDKYWKYNPSDIDERAFWSAYQEAYQVVLDRTDNDDAPWYVIPADRKWFARLSITELLIEALEALDLEWPEPDFDVEHEKKRLAES</sequence>
<dbReference type="EMBL" id="BMCS01000001">
    <property type="protein sequence ID" value="GGF09221.1"/>
    <property type="molecule type" value="Genomic_DNA"/>
</dbReference>
<protein>
    <recommendedName>
        <fullName evidence="2">Polyphosphate kinase-2-related domain-containing protein</fullName>
    </recommendedName>
</protein>
<reference evidence="4" key="1">
    <citation type="journal article" date="2019" name="Int. J. Syst. Evol. Microbiol.">
        <title>The Global Catalogue of Microorganisms (GCM) 10K type strain sequencing project: providing services to taxonomists for standard genome sequencing and annotation.</title>
        <authorList>
            <consortium name="The Broad Institute Genomics Platform"/>
            <consortium name="The Broad Institute Genome Sequencing Center for Infectious Disease"/>
            <person name="Wu L."/>
            <person name="Ma J."/>
        </authorList>
    </citation>
    <scope>NUCLEOTIDE SEQUENCE [LARGE SCALE GENOMIC DNA]</scope>
    <source>
        <strain evidence="4">CCM 7855</strain>
    </source>
</reference>
<dbReference type="SUPFAM" id="SSF52540">
    <property type="entry name" value="P-loop containing nucleoside triphosphate hydrolases"/>
    <property type="match status" value="1"/>
</dbReference>
<dbReference type="NCBIfam" id="TIGR03709">
    <property type="entry name" value="PPK2_rel_1"/>
    <property type="match status" value="1"/>
</dbReference>
<dbReference type="RefSeq" id="WP_188485988.1">
    <property type="nucleotide sequence ID" value="NZ_BMCS01000001.1"/>
</dbReference>
<evidence type="ECO:0000313" key="4">
    <source>
        <dbReference type="Proteomes" id="UP000632454"/>
    </source>
</evidence>
<dbReference type="InterPro" id="IPR022300">
    <property type="entry name" value="PPK2-rel_1"/>
</dbReference>
<feature type="compositionally biased region" description="Low complexity" evidence="1">
    <location>
        <begin position="1"/>
        <end position="21"/>
    </location>
</feature>
<dbReference type="PANTHER" id="PTHR34383">
    <property type="entry name" value="POLYPHOSPHATE:AMP PHOSPHOTRANSFERASE-RELATED"/>
    <property type="match status" value="1"/>
</dbReference>